<gene>
    <name evidence="1" type="ORF">M2256_001647</name>
</gene>
<comment type="caution">
    <text evidence="1">The sequence shown here is derived from an EMBL/GenBank/DDBJ whole genome shotgun (WGS) entry which is preliminary data.</text>
</comment>
<organism evidence="1 2">
    <name type="scientific">Lactococcus lactis</name>
    <dbReference type="NCBI Taxonomy" id="1358"/>
    <lineage>
        <taxon>Bacteria</taxon>
        <taxon>Bacillati</taxon>
        <taxon>Bacillota</taxon>
        <taxon>Bacilli</taxon>
        <taxon>Lactobacillales</taxon>
        <taxon>Streptococcaceae</taxon>
        <taxon>Lactococcus</taxon>
    </lineage>
</organism>
<dbReference type="EMBL" id="JAOQNN010000001">
    <property type="protein sequence ID" value="MCW2281189.1"/>
    <property type="molecule type" value="Genomic_DNA"/>
</dbReference>
<sequence>MAKENMAQDFVAMMQSQEKGVPDLQGLPTNPYLDNGEEQNILIGEWEQRPTLNQKNSSLPTYTLPKYNLHNQCQEKVKQRNIGLTDSQFETFLEAAARFGFVRKAKGGVVEPNASAFLQKIIETQLWEVIAEEGGNHE</sequence>
<evidence type="ECO:0000313" key="1">
    <source>
        <dbReference type="EMBL" id="MCW2281189.1"/>
    </source>
</evidence>
<reference evidence="1" key="1">
    <citation type="submission" date="2023-08" db="EMBL/GenBank/DDBJ databases">
        <title>Genomic analyses of the natural microbiome of Caenorhabditis elegans.</title>
        <authorList>
            <person name="Samuel B."/>
        </authorList>
    </citation>
    <scope>NUCLEOTIDE SEQUENCE</scope>
    <source>
        <strain evidence="1">BIGb0220</strain>
    </source>
</reference>
<proteinExistence type="predicted"/>
<protein>
    <submittedName>
        <fullName evidence="1">Uncharacterized protein</fullName>
    </submittedName>
</protein>
<accession>A0AAW5TQE2</accession>
<dbReference type="RefSeq" id="WP_264653889.1">
    <property type="nucleotide sequence ID" value="NZ_JAOQNN010000001.1"/>
</dbReference>
<evidence type="ECO:0000313" key="2">
    <source>
        <dbReference type="Proteomes" id="UP001207687"/>
    </source>
</evidence>
<name>A0AAW5TQE2_9LACT</name>
<dbReference type="Proteomes" id="UP001207687">
    <property type="component" value="Unassembled WGS sequence"/>
</dbReference>
<dbReference type="AlphaFoldDB" id="A0AAW5TQE2"/>